<dbReference type="EnsemblPlants" id="OBART03G25800.1">
    <property type="protein sequence ID" value="OBART03G25800.1"/>
    <property type="gene ID" value="OBART03G25800"/>
</dbReference>
<reference evidence="2" key="2">
    <citation type="submission" date="2015-03" db="UniProtKB">
        <authorList>
            <consortium name="EnsemblPlants"/>
        </authorList>
    </citation>
    <scope>IDENTIFICATION</scope>
</reference>
<dbReference type="PaxDb" id="65489-OBART03G25800.1"/>
<evidence type="ECO:0000313" key="2">
    <source>
        <dbReference type="EnsemblPlants" id="OBART03G25800.1"/>
    </source>
</evidence>
<dbReference type="Pfam" id="PF13365">
    <property type="entry name" value="Trypsin_2"/>
    <property type="match status" value="1"/>
</dbReference>
<sequence>MDATRSAQSIRGQDEQKLYDELKSAVWVIHVESDESSGTGTGFCIDQRGLIMTCAHCVSGKTCFVARQNDKKFQKAYVLHKIESWDIAILCFVPNGSDAYPAVSLANDGTLVPGQDVYAISNQHSLMYSFCSGKVSYPCSDTVRTFDRTPRSFGKEPTDHIPSETSEYRTQKETSFTLPFNEDLPIIEMRNIHLGHGGSGGPIFLPIGKVVGMISSGDFSKSYAVHVSALRIAFEEAKKLYSKLVNRLAASEKQSRDKNEGKNESNKSNEK</sequence>
<dbReference type="eggNOG" id="ENOG502SCIE">
    <property type="taxonomic scope" value="Eukaryota"/>
</dbReference>
<feature type="region of interest" description="Disordered" evidence="1">
    <location>
        <begin position="249"/>
        <end position="271"/>
    </location>
</feature>
<dbReference type="Gramene" id="OBART03G25800.1">
    <property type="protein sequence ID" value="OBART03G25800.1"/>
    <property type="gene ID" value="OBART03G25800"/>
</dbReference>
<evidence type="ECO:0008006" key="4">
    <source>
        <dbReference type="Google" id="ProtNLM"/>
    </source>
</evidence>
<dbReference type="SUPFAM" id="SSF50494">
    <property type="entry name" value="Trypsin-like serine proteases"/>
    <property type="match status" value="1"/>
</dbReference>
<evidence type="ECO:0000256" key="1">
    <source>
        <dbReference type="SAM" id="MobiDB-lite"/>
    </source>
</evidence>
<accession>A0A0D3FL76</accession>
<dbReference type="HOGENOM" id="CLU_1028073_0_0_1"/>
<dbReference type="InterPro" id="IPR043504">
    <property type="entry name" value="Peptidase_S1_PA_chymotrypsin"/>
</dbReference>
<feature type="compositionally biased region" description="Basic and acidic residues" evidence="1">
    <location>
        <begin position="253"/>
        <end position="271"/>
    </location>
</feature>
<reference evidence="2" key="1">
    <citation type="journal article" date="2009" name="Rice">
        <title>De Novo Next Generation Sequencing of Plant Genomes.</title>
        <authorList>
            <person name="Rounsley S."/>
            <person name="Marri P.R."/>
            <person name="Yu Y."/>
            <person name="He R."/>
            <person name="Sisneros N."/>
            <person name="Goicoechea J.L."/>
            <person name="Lee S.J."/>
            <person name="Angelova A."/>
            <person name="Kudrna D."/>
            <person name="Luo M."/>
            <person name="Affourtit J."/>
            <person name="Desany B."/>
            <person name="Knight J."/>
            <person name="Niazi F."/>
            <person name="Egholm M."/>
            <person name="Wing R.A."/>
        </authorList>
    </citation>
    <scope>NUCLEOTIDE SEQUENCE [LARGE SCALE GENOMIC DNA]</scope>
    <source>
        <strain evidence="2">cv. IRGC 105608</strain>
    </source>
</reference>
<dbReference type="AlphaFoldDB" id="A0A0D3FL76"/>
<dbReference type="STRING" id="65489.A0A0D3FL76"/>
<name>A0A0D3FL76_9ORYZ</name>
<evidence type="ECO:0000313" key="3">
    <source>
        <dbReference type="Proteomes" id="UP000026960"/>
    </source>
</evidence>
<dbReference type="InterPro" id="IPR009003">
    <property type="entry name" value="Peptidase_S1_PA"/>
</dbReference>
<dbReference type="PANTHER" id="PTHR43019">
    <property type="entry name" value="SERINE ENDOPROTEASE DEGS"/>
    <property type="match status" value="1"/>
</dbReference>
<keyword evidence="3" id="KW-1185">Reference proteome</keyword>
<dbReference type="PANTHER" id="PTHR43019:SF23">
    <property type="entry name" value="PROTEASE DO-LIKE 5, CHLOROPLASTIC"/>
    <property type="match status" value="1"/>
</dbReference>
<protein>
    <recommendedName>
        <fullName evidence="4">Peptidase S1 domain-containing protein</fullName>
    </recommendedName>
</protein>
<dbReference type="Gene3D" id="2.40.10.10">
    <property type="entry name" value="Trypsin-like serine proteases"/>
    <property type="match status" value="2"/>
</dbReference>
<organism evidence="2">
    <name type="scientific">Oryza barthii</name>
    <dbReference type="NCBI Taxonomy" id="65489"/>
    <lineage>
        <taxon>Eukaryota</taxon>
        <taxon>Viridiplantae</taxon>
        <taxon>Streptophyta</taxon>
        <taxon>Embryophyta</taxon>
        <taxon>Tracheophyta</taxon>
        <taxon>Spermatophyta</taxon>
        <taxon>Magnoliopsida</taxon>
        <taxon>Liliopsida</taxon>
        <taxon>Poales</taxon>
        <taxon>Poaceae</taxon>
        <taxon>BOP clade</taxon>
        <taxon>Oryzoideae</taxon>
        <taxon>Oryzeae</taxon>
        <taxon>Oryzinae</taxon>
        <taxon>Oryza</taxon>
    </lineage>
</organism>
<proteinExistence type="predicted"/>
<dbReference type="Proteomes" id="UP000026960">
    <property type="component" value="Chromosome 3"/>
</dbReference>